<gene>
    <name evidence="3" type="ORF">FPL22_04140</name>
</gene>
<organism evidence="3 4">
    <name type="scientific">Rariglobus hedericola</name>
    <dbReference type="NCBI Taxonomy" id="2597822"/>
    <lineage>
        <taxon>Bacteria</taxon>
        <taxon>Pseudomonadati</taxon>
        <taxon>Verrucomicrobiota</taxon>
        <taxon>Opitutia</taxon>
        <taxon>Opitutales</taxon>
        <taxon>Opitutaceae</taxon>
        <taxon>Rariglobus</taxon>
    </lineage>
</organism>
<keyword evidence="2" id="KW-0472">Membrane</keyword>
<accession>A0A556QPC5</accession>
<comment type="caution">
    <text evidence="3">The sequence shown here is derived from an EMBL/GenBank/DDBJ whole genome shotgun (WGS) entry which is preliminary data.</text>
</comment>
<feature type="transmembrane region" description="Helical" evidence="2">
    <location>
        <begin position="225"/>
        <end position="246"/>
    </location>
</feature>
<evidence type="ECO:0000256" key="2">
    <source>
        <dbReference type="SAM" id="Phobius"/>
    </source>
</evidence>
<dbReference type="AlphaFoldDB" id="A0A556QPC5"/>
<keyword evidence="2" id="KW-1133">Transmembrane helix</keyword>
<proteinExistence type="predicted"/>
<evidence type="ECO:0000313" key="4">
    <source>
        <dbReference type="Proteomes" id="UP000315648"/>
    </source>
</evidence>
<keyword evidence="4" id="KW-1185">Reference proteome</keyword>
<dbReference type="Proteomes" id="UP000315648">
    <property type="component" value="Unassembled WGS sequence"/>
</dbReference>
<dbReference type="OrthoDB" id="1551146at2"/>
<feature type="transmembrane region" description="Helical" evidence="2">
    <location>
        <begin position="153"/>
        <end position="177"/>
    </location>
</feature>
<evidence type="ECO:0000313" key="3">
    <source>
        <dbReference type="EMBL" id="TSJ78498.1"/>
    </source>
</evidence>
<reference evidence="3 4" key="1">
    <citation type="submission" date="2019-07" db="EMBL/GenBank/DDBJ databases">
        <title>Description of 53C-WASEF.</title>
        <authorList>
            <person name="Pitt A."/>
            <person name="Hahn M.W."/>
        </authorList>
    </citation>
    <scope>NUCLEOTIDE SEQUENCE [LARGE SCALE GENOMIC DNA]</scope>
    <source>
        <strain evidence="3 4">53C-WASEF</strain>
    </source>
</reference>
<evidence type="ECO:0000256" key="1">
    <source>
        <dbReference type="SAM" id="MobiDB-lite"/>
    </source>
</evidence>
<dbReference type="EMBL" id="VMBG01000001">
    <property type="protein sequence ID" value="TSJ78498.1"/>
    <property type="molecule type" value="Genomic_DNA"/>
</dbReference>
<keyword evidence="2" id="KW-0812">Transmembrane</keyword>
<feature type="region of interest" description="Disordered" evidence="1">
    <location>
        <begin position="262"/>
        <end position="281"/>
    </location>
</feature>
<feature type="transmembrane region" description="Helical" evidence="2">
    <location>
        <begin position="186"/>
        <end position="205"/>
    </location>
</feature>
<dbReference type="RefSeq" id="WP_144228839.1">
    <property type="nucleotide sequence ID" value="NZ_CBCRVV010000024.1"/>
</dbReference>
<name>A0A556QPC5_9BACT</name>
<sequence length="281" mass="31066">MKRILVLVVAAFLTGCSPEKMIEKFADDAKEHIALDYIQRVVSGDLVALTTELDPAVPSTNALAALEQLRANIPKETPTVTNLVGYNVSYSSSEGTQNNLIYQLGYDGKKWLLVYVTWSELPGGKRQIVTLKAQSLQQSLQEANRFSFRHAGALHFLFLGAATLVSLFILTTLVVCIKTKLPRRKWMWILFILVGVVPFSINWTTGEVGFNLLSILFFGASGMAASPYSPWIISFAIPIGAILFWFRRAKLMGPVVPPLPPMSSPKDLDENQGRTGNINHN</sequence>
<dbReference type="PROSITE" id="PS51257">
    <property type="entry name" value="PROKAR_LIPOPROTEIN"/>
    <property type="match status" value="1"/>
</dbReference>
<protein>
    <submittedName>
        <fullName evidence="3">Uncharacterized protein</fullName>
    </submittedName>
</protein>